<keyword evidence="1" id="KW-0812">Transmembrane</keyword>
<feature type="transmembrane region" description="Helical" evidence="1">
    <location>
        <begin position="80"/>
        <end position="100"/>
    </location>
</feature>
<protein>
    <submittedName>
        <fullName evidence="2">Uncharacterized protein</fullName>
    </submittedName>
</protein>
<dbReference type="eggNOG" id="ENOG502ZJMZ">
    <property type="taxonomic scope" value="Bacteria"/>
</dbReference>
<keyword evidence="3" id="KW-1185">Reference proteome</keyword>
<dbReference type="AlphaFoldDB" id="A0A094JE13"/>
<reference evidence="2 3" key="1">
    <citation type="submission" date="2014-06" db="EMBL/GenBank/DDBJ databases">
        <title>The draft genome sequence of Idiomarina salinarum ISL-52.</title>
        <authorList>
            <person name="Du J."/>
            <person name="Shao Z."/>
        </authorList>
    </citation>
    <scope>NUCLEOTIDE SEQUENCE [LARGE SCALE GENOMIC DNA]</scope>
    <source>
        <strain evidence="2 3">ISL-52</strain>
    </source>
</reference>
<name>A0A094JE13_9GAMM</name>
<sequence length="104" mass="11845">MWSVRMKSNDVNWNELFKNFEPESRKQRLIRECKKYDVTPYIDDPSENASGNNVMRGVASEAEIERRLSAKKAVLGASRANIIALLAFFVASFSLGISLYEKLL</sequence>
<gene>
    <name evidence="2" type="ORF">IDSA_06755</name>
</gene>
<accession>A0A094JE13</accession>
<dbReference type="STRING" id="435908.IDSA_06755"/>
<comment type="caution">
    <text evidence="2">The sequence shown here is derived from an EMBL/GenBank/DDBJ whole genome shotgun (WGS) entry which is preliminary data.</text>
</comment>
<keyword evidence="1" id="KW-1133">Transmembrane helix</keyword>
<evidence type="ECO:0000313" key="3">
    <source>
        <dbReference type="Proteomes" id="UP000054363"/>
    </source>
</evidence>
<proteinExistence type="predicted"/>
<organism evidence="2 3">
    <name type="scientific">Pseudidiomarina salinarum</name>
    <dbReference type="NCBI Taxonomy" id="435908"/>
    <lineage>
        <taxon>Bacteria</taxon>
        <taxon>Pseudomonadati</taxon>
        <taxon>Pseudomonadota</taxon>
        <taxon>Gammaproteobacteria</taxon>
        <taxon>Alteromonadales</taxon>
        <taxon>Idiomarinaceae</taxon>
        <taxon>Pseudidiomarina</taxon>
    </lineage>
</organism>
<evidence type="ECO:0000313" key="2">
    <source>
        <dbReference type="EMBL" id="KFZ30786.1"/>
    </source>
</evidence>
<dbReference type="Proteomes" id="UP000054363">
    <property type="component" value="Unassembled WGS sequence"/>
</dbReference>
<evidence type="ECO:0000256" key="1">
    <source>
        <dbReference type="SAM" id="Phobius"/>
    </source>
</evidence>
<dbReference type="EMBL" id="JPER01000003">
    <property type="protein sequence ID" value="KFZ30786.1"/>
    <property type="molecule type" value="Genomic_DNA"/>
</dbReference>
<keyword evidence="1" id="KW-0472">Membrane</keyword>